<protein>
    <recommendedName>
        <fullName evidence="7">Zn(2)-C6 fungal-type domain-containing protein</fullName>
    </recommendedName>
</protein>
<dbReference type="CDD" id="cd00067">
    <property type="entry name" value="GAL4"/>
    <property type="match status" value="1"/>
</dbReference>
<keyword evidence="2" id="KW-0805">Transcription regulation</keyword>
<evidence type="ECO:0000256" key="4">
    <source>
        <dbReference type="ARBA" id="ARBA00023163"/>
    </source>
</evidence>
<keyword evidence="5" id="KW-0539">Nucleus</keyword>
<dbReference type="SMART" id="SM00066">
    <property type="entry name" value="GAL4"/>
    <property type="match status" value="1"/>
</dbReference>
<reference evidence="8" key="1">
    <citation type="submission" date="2022-12" db="EMBL/GenBank/DDBJ databases">
        <authorList>
            <person name="Petersen C."/>
        </authorList>
    </citation>
    <scope>NUCLEOTIDE SEQUENCE</scope>
    <source>
        <strain evidence="8">IBT 16125</strain>
    </source>
</reference>
<keyword evidence="1" id="KW-0862">Zinc</keyword>
<dbReference type="RefSeq" id="XP_056771679.1">
    <property type="nucleotide sequence ID" value="XM_056903912.1"/>
</dbReference>
<organism evidence="8 9">
    <name type="scientific">Penicillium daleae</name>
    <dbReference type="NCBI Taxonomy" id="63821"/>
    <lineage>
        <taxon>Eukaryota</taxon>
        <taxon>Fungi</taxon>
        <taxon>Dikarya</taxon>
        <taxon>Ascomycota</taxon>
        <taxon>Pezizomycotina</taxon>
        <taxon>Eurotiomycetes</taxon>
        <taxon>Eurotiomycetidae</taxon>
        <taxon>Eurotiales</taxon>
        <taxon>Aspergillaceae</taxon>
        <taxon>Penicillium</taxon>
    </lineage>
</organism>
<dbReference type="GeneID" id="81594155"/>
<evidence type="ECO:0000313" key="9">
    <source>
        <dbReference type="Proteomes" id="UP001213681"/>
    </source>
</evidence>
<keyword evidence="3" id="KW-0238">DNA-binding</keyword>
<feature type="domain" description="Zn(2)-C6 fungal-type" evidence="7">
    <location>
        <begin position="16"/>
        <end position="47"/>
    </location>
</feature>
<dbReference type="GO" id="GO:0003677">
    <property type="term" value="F:DNA binding"/>
    <property type="evidence" value="ECO:0007669"/>
    <property type="project" value="UniProtKB-KW"/>
</dbReference>
<dbReference type="GO" id="GO:0008270">
    <property type="term" value="F:zinc ion binding"/>
    <property type="evidence" value="ECO:0007669"/>
    <property type="project" value="InterPro"/>
</dbReference>
<evidence type="ECO:0000256" key="6">
    <source>
        <dbReference type="SAM" id="MobiDB-lite"/>
    </source>
</evidence>
<dbReference type="SUPFAM" id="SSF57701">
    <property type="entry name" value="Zn2/Cys6 DNA-binding domain"/>
    <property type="match status" value="1"/>
</dbReference>
<dbReference type="EMBL" id="JAPVEA010000001">
    <property type="protein sequence ID" value="KAJ5464832.1"/>
    <property type="molecule type" value="Genomic_DNA"/>
</dbReference>
<feature type="compositionally biased region" description="Polar residues" evidence="6">
    <location>
        <begin position="58"/>
        <end position="67"/>
    </location>
</feature>
<evidence type="ECO:0000259" key="7">
    <source>
        <dbReference type="PROSITE" id="PS50048"/>
    </source>
</evidence>
<dbReference type="PROSITE" id="PS50048">
    <property type="entry name" value="ZN2_CY6_FUNGAL_2"/>
    <property type="match status" value="1"/>
</dbReference>
<accession>A0AAD6G8Y2</accession>
<dbReference type="Gene3D" id="4.10.240.10">
    <property type="entry name" value="Zn(2)-C6 fungal-type DNA-binding domain"/>
    <property type="match status" value="1"/>
</dbReference>
<keyword evidence="4" id="KW-0804">Transcription</keyword>
<evidence type="ECO:0000256" key="2">
    <source>
        <dbReference type="ARBA" id="ARBA00023015"/>
    </source>
</evidence>
<dbReference type="Proteomes" id="UP001213681">
    <property type="component" value="Unassembled WGS sequence"/>
</dbReference>
<dbReference type="InterPro" id="IPR001138">
    <property type="entry name" value="Zn2Cys6_DnaBD"/>
</dbReference>
<gene>
    <name evidence="8" type="ORF">N7458_000518</name>
</gene>
<dbReference type="InterPro" id="IPR036864">
    <property type="entry name" value="Zn2-C6_fun-type_DNA-bd_sf"/>
</dbReference>
<dbReference type="Pfam" id="PF00172">
    <property type="entry name" value="Zn_clus"/>
    <property type="match status" value="1"/>
</dbReference>
<evidence type="ECO:0000256" key="1">
    <source>
        <dbReference type="ARBA" id="ARBA00022833"/>
    </source>
</evidence>
<dbReference type="GO" id="GO:0000981">
    <property type="term" value="F:DNA-binding transcription factor activity, RNA polymerase II-specific"/>
    <property type="evidence" value="ECO:0007669"/>
    <property type="project" value="InterPro"/>
</dbReference>
<keyword evidence="9" id="KW-1185">Reference proteome</keyword>
<evidence type="ECO:0000256" key="3">
    <source>
        <dbReference type="ARBA" id="ARBA00023125"/>
    </source>
</evidence>
<name>A0AAD6G8Y2_9EURO</name>
<sequence>MARENLGLPRMRAKRACLSCNTRRVRCNVLEKQPCRNCVAWNLSCEIGPSRRGKQIPTPIQKSCGDSSDTDHYEDAGVPQIHQEPLYDSSSNYEPSIGSTTSGHSFHKTMFLGKSSALTCIL</sequence>
<dbReference type="PANTHER" id="PTHR47171">
    <property type="entry name" value="FARA-RELATED"/>
    <property type="match status" value="1"/>
</dbReference>
<reference evidence="8" key="2">
    <citation type="journal article" date="2023" name="IMA Fungus">
        <title>Comparative genomic study of the Penicillium genus elucidates a diverse pangenome and 15 lateral gene transfer events.</title>
        <authorList>
            <person name="Petersen C."/>
            <person name="Sorensen T."/>
            <person name="Nielsen M.R."/>
            <person name="Sondergaard T.E."/>
            <person name="Sorensen J.L."/>
            <person name="Fitzpatrick D.A."/>
            <person name="Frisvad J.C."/>
            <person name="Nielsen K.L."/>
        </authorList>
    </citation>
    <scope>NUCLEOTIDE SEQUENCE</scope>
    <source>
        <strain evidence="8">IBT 16125</strain>
    </source>
</reference>
<dbReference type="AlphaFoldDB" id="A0AAD6G8Y2"/>
<dbReference type="PANTHER" id="PTHR47171:SF1">
    <property type="entry name" value="ZN(II)2CYS6 TRANSCRIPTION FACTOR (EUROFUNG)"/>
    <property type="match status" value="1"/>
</dbReference>
<proteinExistence type="predicted"/>
<dbReference type="InterPro" id="IPR052073">
    <property type="entry name" value="Amide_Lactam_Regulators"/>
</dbReference>
<feature type="region of interest" description="Disordered" evidence="6">
    <location>
        <begin position="51"/>
        <end position="75"/>
    </location>
</feature>
<evidence type="ECO:0000313" key="8">
    <source>
        <dbReference type="EMBL" id="KAJ5464832.1"/>
    </source>
</evidence>
<comment type="caution">
    <text evidence="8">The sequence shown here is derived from an EMBL/GenBank/DDBJ whole genome shotgun (WGS) entry which is preliminary data.</text>
</comment>
<evidence type="ECO:0000256" key="5">
    <source>
        <dbReference type="ARBA" id="ARBA00023242"/>
    </source>
</evidence>